<dbReference type="Proteomes" id="UP001157418">
    <property type="component" value="Unassembled WGS sequence"/>
</dbReference>
<reference evidence="4 5" key="1">
    <citation type="submission" date="2022-01" db="EMBL/GenBank/DDBJ databases">
        <authorList>
            <person name="Xiong W."/>
            <person name="Schranz E."/>
        </authorList>
    </citation>
    <scope>NUCLEOTIDE SEQUENCE [LARGE SCALE GENOMIC DNA]</scope>
</reference>
<proteinExistence type="inferred from homology"/>
<dbReference type="PANTHER" id="PTHR31623:SF80">
    <property type="entry name" value="DEACETYLVINDOLINE O-ACETYLTRANSFERASE"/>
    <property type="match status" value="1"/>
</dbReference>
<dbReference type="GO" id="GO:0016746">
    <property type="term" value="F:acyltransferase activity"/>
    <property type="evidence" value="ECO:0007669"/>
    <property type="project" value="UniProtKB-KW"/>
</dbReference>
<keyword evidence="5" id="KW-1185">Reference proteome</keyword>
<accession>A0AAU9NB73</accession>
<evidence type="ECO:0000313" key="5">
    <source>
        <dbReference type="Proteomes" id="UP001157418"/>
    </source>
</evidence>
<dbReference type="Pfam" id="PF02458">
    <property type="entry name" value="Transferase"/>
    <property type="match status" value="1"/>
</dbReference>
<evidence type="ECO:0000256" key="3">
    <source>
        <dbReference type="ARBA" id="ARBA00023315"/>
    </source>
</evidence>
<comment type="caution">
    <text evidence="4">The sequence shown here is derived from an EMBL/GenBank/DDBJ whole genome shotgun (WGS) entry which is preliminary data.</text>
</comment>
<name>A0AAU9NB73_9ASTR</name>
<evidence type="ECO:0000256" key="1">
    <source>
        <dbReference type="ARBA" id="ARBA00009861"/>
    </source>
</evidence>
<keyword evidence="3" id="KW-0012">Acyltransferase</keyword>
<organism evidence="4 5">
    <name type="scientific">Lactuca virosa</name>
    <dbReference type="NCBI Taxonomy" id="75947"/>
    <lineage>
        <taxon>Eukaryota</taxon>
        <taxon>Viridiplantae</taxon>
        <taxon>Streptophyta</taxon>
        <taxon>Embryophyta</taxon>
        <taxon>Tracheophyta</taxon>
        <taxon>Spermatophyta</taxon>
        <taxon>Magnoliopsida</taxon>
        <taxon>eudicotyledons</taxon>
        <taxon>Gunneridae</taxon>
        <taxon>Pentapetalae</taxon>
        <taxon>asterids</taxon>
        <taxon>campanulids</taxon>
        <taxon>Asterales</taxon>
        <taxon>Asteraceae</taxon>
        <taxon>Cichorioideae</taxon>
        <taxon>Cichorieae</taxon>
        <taxon>Lactucinae</taxon>
        <taxon>Lactuca</taxon>
    </lineage>
</organism>
<protein>
    <submittedName>
        <fullName evidence="4">Uncharacterized protein</fullName>
    </submittedName>
</protein>
<keyword evidence="2" id="KW-0808">Transferase</keyword>
<dbReference type="EMBL" id="CAKMRJ010003334">
    <property type="protein sequence ID" value="CAH1430483.1"/>
    <property type="molecule type" value="Genomic_DNA"/>
</dbReference>
<sequence>MTGRFMEKLPEKSIGNFFMVMDILTHNQTELKPESFLTELRKQKMMFQGIRNIQTAFSILSGITVEEGQRRFDSVYLSTSLCGYSTYEIDFGWGKPVKATVAGDLRKNSFIMMDAPNRDGIEVLVCLGKHDLAVVQSDPEMLAFCN</sequence>
<gene>
    <name evidence="4" type="ORF">LVIROSA_LOCUS17255</name>
</gene>
<dbReference type="AlphaFoldDB" id="A0AAU9NB73"/>
<evidence type="ECO:0000313" key="4">
    <source>
        <dbReference type="EMBL" id="CAH1430483.1"/>
    </source>
</evidence>
<dbReference type="PANTHER" id="PTHR31623">
    <property type="entry name" value="F21J9.9"/>
    <property type="match status" value="1"/>
</dbReference>
<dbReference type="Gene3D" id="3.30.559.10">
    <property type="entry name" value="Chloramphenicol acetyltransferase-like domain"/>
    <property type="match status" value="1"/>
</dbReference>
<evidence type="ECO:0000256" key="2">
    <source>
        <dbReference type="ARBA" id="ARBA00022679"/>
    </source>
</evidence>
<comment type="similarity">
    <text evidence="1">Belongs to the plant acyltransferase family.</text>
</comment>
<dbReference type="InterPro" id="IPR023213">
    <property type="entry name" value="CAT-like_dom_sf"/>
</dbReference>